<dbReference type="SMART" id="SM00360">
    <property type="entry name" value="RRM"/>
    <property type="match status" value="1"/>
</dbReference>
<dbReference type="Gene3D" id="3.30.70.330">
    <property type="match status" value="1"/>
</dbReference>
<reference evidence="5 6" key="1">
    <citation type="journal article" date="2013" name="PLoS ONE">
        <title>Genomic and secretomic analyses reveal unique features of the lignocellulolytic enzyme system of Penicillium decumbens.</title>
        <authorList>
            <person name="Liu G."/>
            <person name="Zhang L."/>
            <person name="Wei X."/>
            <person name="Zou G."/>
            <person name="Qin Y."/>
            <person name="Ma L."/>
            <person name="Li J."/>
            <person name="Zheng H."/>
            <person name="Wang S."/>
            <person name="Wang C."/>
            <person name="Xun L."/>
            <person name="Zhao G.-P."/>
            <person name="Zhou Z."/>
            <person name="Qu Y."/>
        </authorList>
    </citation>
    <scope>NUCLEOTIDE SEQUENCE [LARGE SCALE GENOMIC DNA]</scope>
    <source>
        <strain evidence="6">114-2 / CGMCC 5302</strain>
    </source>
</reference>
<dbReference type="PROSITE" id="PS50102">
    <property type="entry name" value="RRM"/>
    <property type="match status" value="1"/>
</dbReference>
<feature type="region of interest" description="Disordered" evidence="3">
    <location>
        <begin position="768"/>
        <end position="844"/>
    </location>
</feature>
<gene>
    <name evidence="5" type="ORF">PDE_04973</name>
</gene>
<dbReference type="GO" id="GO:0003723">
    <property type="term" value="F:RNA binding"/>
    <property type="evidence" value="ECO:0007669"/>
    <property type="project" value="UniProtKB-UniRule"/>
</dbReference>
<dbReference type="PhylomeDB" id="S8AV00"/>
<keyword evidence="1 2" id="KW-0694">RNA-binding</keyword>
<name>S8AV00_PENO1</name>
<dbReference type="EMBL" id="KB644412">
    <property type="protein sequence ID" value="EPS30023.1"/>
    <property type="molecule type" value="Genomic_DNA"/>
</dbReference>
<dbReference type="HOGENOM" id="CLU_013857_0_0_1"/>
<feature type="region of interest" description="Disordered" evidence="3">
    <location>
        <begin position="178"/>
        <end position="205"/>
    </location>
</feature>
<feature type="region of interest" description="Disordered" evidence="3">
    <location>
        <begin position="640"/>
        <end position="675"/>
    </location>
</feature>
<proteinExistence type="predicted"/>
<dbReference type="InterPro" id="IPR012677">
    <property type="entry name" value="Nucleotide-bd_a/b_plait_sf"/>
</dbReference>
<feature type="compositionally biased region" description="Polar residues" evidence="3">
    <location>
        <begin position="193"/>
        <end position="204"/>
    </location>
</feature>
<feature type="compositionally biased region" description="Polar residues" evidence="3">
    <location>
        <begin position="660"/>
        <end position="670"/>
    </location>
</feature>
<evidence type="ECO:0000313" key="6">
    <source>
        <dbReference type="Proteomes" id="UP000019376"/>
    </source>
</evidence>
<evidence type="ECO:0000256" key="2">
    <source>
        <dbReference type="PROSITE-ProRule" id="PRU00176"/>
    </source>
</evidence>
<dbReference type="STRING" id="933388.S8AV00"/>
<protein>
    <recommendedName>
        <fullName evidence="4">RRM domain-containing protein</fullName>
    </recommendedName>
</protein>
<feature type="region of interest" description="Disordered" evidence="3">
    <location>
        <begin position="345"/>
        <end position="433"/>
    </location>
</feature>
<feature type="region of interest" description="Disordered" evidence="3">
    <location>
        <begin position="67"/>
        <end position="93"/>
    </location>
</feature>
<accession>S8AV00</accession>
<feature type="domain" description="RRM" evidence="4">
    <location>
        <begin position="531"/>
        <end position="609"/>
    </location>
</feature>
<organism evidence="5 6">
    <name type="scientific">Penicillium oxalicum (strain 114-2 / CGMCC 5302)</name>
    <name type="common">Penicillium decumbens</name>
    <dbReference type="NCBI Taxonomy" id="933388"/>
    <lineage>
        <taxon>Eukaryota</taxon>
        <taxon>Fungi</taxon>
        <taxon>Dikarya</taxon>
        <taxon>Ascomycota</taxon>
        <taxon>Pezizomycotina</taxon>
        <taxon>Eurotiomycetes</taxon>
        <taxon>Eurotiomycetidae</taxon>
        <taxon>Eurotiales</taxon>
        <taxon>Aspergillaceae</taxon>
        <taxon>Penicillium</taxon>
    </lineage>
</organism>
<feature type="compositionally biased region" description="Polar residues" evidence="3">
    <location>
        <begin position="813"/>
        <end position="828"/>
    </location>
</feature>
<evidence type="ECO:0000256" key="1">
    <source>
        <dbReference type="ARBA" id="ARBA00022884"/>
    </source>
</evidence>
<feature type="region of interest" description="Disordered" evidence="3">
    <location>
        <begin position="478"/>
        <end position="525"/>
    </location>
</feature>
<dbReference type="eggNOG" id="KOG4210">
    <property type="taxonomic scope" value="Eukaryota"/>
</dbReference>
<keyword evidence="6" id="KW-1185">Reference proteome</keyword>
<dbReference type="PANTHER" id="PTHR48027">
    <property type="entry name" value="HETEROGENEOUS NUCLEAR RIBONUCLEOPROTEIN 87F-RELATED"/>
    <property type="match status" value="1"/>
</dbReference>
<dbReference type="InterPro" id="IPR000504">
    <property type="entry name" value="RRM_dom"/>
</dbReference>
<evidence type="ECO:0000259" key="4">
    <source>
        <dbReference type="PROSITE" id="PS50102"/>
    </source>
</evidence>
<sequence>MLGPFQIRGLQAPLSQEPEPHNVDGEEPNLHGVVQVSAADYDEIASDHPRALLTYFDADDGDQITVGSSFELSQRLDEPPDEDMYPGQEPTPMHIFDIRRTNSITEIWKRFERHDEVSQSQGDSKDASVAQPDGESNSQPEKIPQSPGRPLSPETQVEDQPFMAAFEAELAKLLNPAENGETRDARSEAPTATEHSSQDGSQRPQHPLEVMATTFLYHLVHGANSVQSELRSKFPELRDHLRNAQRTVPENVQSSLQHLLASIEAHMRTAFQNFPEHGRQFAEGAFHAGRPVAENAVDGLRTMASELNEASKVLYAVFENEFSHFASNDMNTWFERLQRVSPSFAAGPAEGAQSGGASRTAGSGTSAYDVRGAESSLPVPSHLQPSDPQSSDPQATLWSGFTGSGSVALQDQGNGISSSPNFNHPSPVPPRLPHTQVSAMPPLPRPINAFYPQIPNAASWTPWNASHPAGHLPYSPLYPPQHNPELQPHHSGSSPICQSDGLAHQSASRATALSTDHSTSLQDSMEDSRTEILFIGNVGFKVTETIIQEVFASKGFIVRVRLPRDSETGHHAGFGYIYLPSIHAAIAAINALQGVHIDGHAINLEFSDDSIGSPSDLSEDLSRQQGTLFEKFSIKDRGVGCEPEALPSQPSPAPHEGHQKSGSLEGSDQGSLYGDSQKAISYNASVESSTPALIDFIPDNPAQPELIGIQDRLPSLDHYPPVFQVDAQQLSSEHKTAADKPCQLIDSLDTPSLSNEFEADDVHGSCSAPAVDFHEPTPVGRRASAKLSGKSKQSNGLDTWARLDGRERRLSRDASSYDISRSSPTGETSRPAATGSLDASAEPQQDQVEACVVSLIDLGFGTAEQGGRSRLAIYAAASNGDLADAIDMIEEERKAYDRRGPLN</sequence>
<feature type="region of interest" description="Disordered" evidence="3">
    <location>
        <begin position="113"/>
        <end position="155"/>
    </location>
</feature>
<dbReference type="SUPFAM" id="SSF54928">
    <property type="entry name" value="RNA-binding domain, RBD"/>
    <property type="match status" value="1"/>
</dbReference>
<evidence type="ECO:0000313" key="5">
    <source>
        <dbReference type="EMBL" id="EPS30023.1"/>
    </source>
</evidence>
<feature type="compositionally biased region" description="Low complexity" evidence="3">
    <location>
        <begin position="351"/>
        <end position="367"/>
    </location>
</feature>
<dbReference type="Pfam" id="PF00076">
    <property type="entry name" value="RRM_1"/>
    <property type="match status" value="1"/>
</dbReference>
<feature type="compositionally biased region" description="Polar residues" evidence="3">
    <location>
        <begin position="383"/>
        <end position="424"/>
    </location>
</feature>
<feature type="compositionally biased region" description="Polar residues" evidence="3">
    <location>
        <begin position="505"/>
        <end position="523"/>
    </location>
</feature>
<feature type="region of interest" description="Disordered" evidence="3">
    <location>
        <begin position="1"/>
        <end position="27"/>
    </location>
</feature>
<dbReference type="Proteomes" id="UP000019376">
    <property type="component" value="Unassembled WGS sequence"/>
</dbReference>
<dbReference type="InterPro" id="IPR035979">
    <property type="entry name" value="RBD_domain_sf"/>
</dbReference>
<evidence type="ECO:0000256" key="3">
    <source>
        <dbReference type="SAM" id="MobiDB-lite"/>
    </source>
</evidence>
<dbReference type="InterPro" id="IPR052462">
    <property type="entry name" value="SLIRP/GR-RBP-like"/>
</dbReference>
<dbReference type="OrthoDB" id="193499at2759"/>
<feature type="compositionally biased region" description="Basic and acidic residues" evidence="3">
    <location>
        <begin position="801"/>
        <end position="812"/>
    </location>
</feature>
<dbReference type="AlphaFoldDB" id="S8AV00"/>